<protein>
    <submittedName>
        <fullName evidence="2">Uncharacterized protein</fullName>
    </submittedName>
</protein>
<dbReference type="AlphaFoldDB" id="A0A5B7EQ17"/>
<comment type="caution">
    <text evidence="2">The sequence shown here is derived from an EMBL/GenBank/DDBJ whole genome shotgun (WGS) entry which is preliminary data.</text>
</comment>
<reference evidence="2 3" key="1">
    <citation type="submission" date="2019-05" db="EMBL/GenBank/DDBJ databases">
        <title>Another draft genome of Portunus trituberculatus and its Hox gene families provides insights of decapod evolution.</title>
        <authorList>
            <person name="Jeong J.-H."/>
            <person name="Song I."/>
            <person name="Kim S."/>
            <person name="Choi T."/>
            <person name="Kim D."/>
            <person name="Ryu S."/>
            <person name="Kim W."/>
        </authorList>
    </citation>
    <scope>NUCLEOTIDE SEQUENCE [LARGE SCALE GENOMIC DNA]</scope>
    <source>
        <tissue evidence="2">Muscle</tissue>
    </source>
</reference>
<organism evidence="2 3">
    <name type="scientific">Portunus trituberculatus</name>
    <name type="common">Swimming crab</name>
    <name type="synonym">Neptunus trituberculatus</name>
    <dbReference type="NCBI Taxonomy" id="210409"/>
    <lineage>
        <taxon>Eukaryota</taxon>
        <taxon>Metazoa</taxon>
        <taxon>Ecdysozoa</taxon>
        <taxon>Arthropoda</taxon>
        <taxon>Crustacea</taxon>
        <taxon>Multicrustacea</taxon>
        <taxon>Malacostraca</taxon>
        <taxon>Eumalacostraca</taxon>
        <taxon>Eucarida</taxon>
        <taxon>Decapoda</taxon>
        <taxon>Pleocyemata</taxon>
        <taxon>Brachyura</taxon>
        <taxon>Eubrachyura</taxon>
        <taxon>Portunoidea</taxon>
        <taxon>Portunidae</taxon>
        <taxon>Portuninae</taxon>
        <taxon>Portunus</taxon>
    </lineage>
</organism>
<evidence type="ECO:0000313" key="3">
    <source>
        <dbReference type="Proteomes" id="UP000324222"/>
    </source>
</evidence>
<keyword evidence="3" id="KW-1185">Reference proteome</keyword>
<name>A0A5B7EQ17_PORTR</name>
<dbReference type="Proteomes" id="UP000324222">
    <property type="component" value="Unassembled WGS sequence"/>
</dbReference>
<dbReference type="EMBL" id="VSRR010003463">
    <property type="protein sequence ID" value="MPC36252.1"/>
    <property type="molecule type" value="Genomic_DNA"/>
</dbReference>
<feature type="region of interest" description="Disordered" evidence="1">
    <location>
        <begin position="68"/>
        <end position="93"/>
    </location>
</feature>
<evidence type="ECO:0000256" key="1">
    <source>
        <dbReference type="SAM" id="MobiDB-lite"/>
    </source>
</evidence>
<proteinExistence type="predicted"/>
<evidence type="ECO:0000313" key="2">
    <source>
        <dbReference type="EMBL" id="MPC36252.1"/>
    </source>
</evidence>
<accession>A0A5B7EQ17</accession>
<feature type="compositionally biased region" description="Pro residues" evidence="1">
    <location>
        <begin position="77"/>
        <end position="93"/>
    </location>
</feature>
<sequence length="93" mass="10507">MAGPGHAWRKDKRRHCDVTEVKLQSSAPFSEVNPKHCFTNDTRNIHPSQHYAGLVGLQLHQRRSWLLLRSSSDARSPPQPNPNPIPPPNPTNE</sequence>
<gene>
    <name evidence="2" type="ORF">E2C01_029703</name>
</gene>